<feature type="region of interest" description="Disordered" evidence="1">
    <location>
        <begin position="365"/>
        <end position="388"/>
    </location>
</feature>
<evidence type="ECO:0000313" key="2">
    <source>
        <dbReference type="EMBL" id="GET86322.1"/>
    </source>
</evidence>
<accession>A0A640KAB1</accession>
<comment type="caution">
    <text evidence="2">The sequence shown here is derived from an EMBL/GenBank/DDBJ whole genome shotgun (WGS) entry which is preliminary data.</text>
</comment>
<sequence>MMCSGICISRMPPPFMTTPRSSPPLPSPWRSWTITEFFFFLSNRRGPAQALGAMFPQGLIDQWLSKSREGRRSVREDPKATPAILDNIDHLEEYCRSHPYDVFCASTLQHPPFALHALESEAAEQQRLAQPPLVFAATVPSPSAHMTASNELKGGVCGRYADGDESRASVIAARQHLHNVSSRLAAYLQSSSMVKSAASRHEEESQCTVVADFFVHLVSEAAVAAMYRQGIAAQVEAEEQAAFQHRRSQRRLQLRVNSKHDGALERLELSGSKVTDTEADHEVEGLTVVRPIADHRRLNQGLASLWNLLAQTERQDGVAAGGSPSQKRSRDSITESDSANGDDNLWTRVRVDCLRHWLGDRVLPPPPPLPGTAALEETQRKTEASSPVTPGCMWWNRPLLISERDVEFALRKVLADVTASVAS</sequence>
<gene>
    <name evidence="2" type="ORF">LtaPh_0906900</name>
</gene>
<evidence type="ECO:0000313" key="3">
    <source>
        <dbReference type="Proteomes" id="UP000419144"/>
    </source>
</evidence>
<reference evidence="2" key="1">
    <citation type="submission" date="2019-11" db="EMBL/GenBank/DDBJ databases">
        <title>Leishmania tarentolae CDS.</title>
        <authorList>
            <person name="Goto Y."/>
            <person name="Yamagishi J."/>
        </authorList>
    </citation>
    <scope>NUCLEOTIDE SEQUENCE [LARGE SCALE GENOMIC DNA]</scope>
    <source>
        <strain evidence="2">Parrot Tar II</strain>
    </source>
</reference>
<dbReference type="AlphaFoldDB" id="A0A640KAB1"/>
<dbReference type="EMBL" id="BLBS01000010">
    <property type="protein sequence ID" value="GET86322.1"/>
    <property type="molecule type" value="Genomic_DNA"/>
</dbReference>
<keyword evidence="3" id="KW-1185">Reference proteome</keyword>
<evidence type="ECO:0000256" key="1">
    <source>
        <dbReference type="SAM" id="MobiDB-lite"/>
    </source>
</evidence>
<feature type="region of interest" description="Disordered" evidence="1">
    <location>
        <begin position="316"/>
        <end position="341"/>
    </location>
</feature>
<name>A0A640KAB1_LEITA</name>
<dbReference type="Proteomes" id="UP000419144">
    <property type="component" value="Unassembled WGS sequence"/>
</dbReference>
<organism evidence="2 3">
    <name type="scientific">Leishmania tarentolae</name>
    <name type="common">Sauroleishmania tarentolae</name>
    <dbReference type="NCBI Taxonomy" id="5689"/>
    <lineage>
        <taxon>Eukaryota</taxon>
        <taxon>Discoba</taxon>
        <taxon>Euglenozoa</taxon>
        <taxon>Kinetoplastea</taxon>
        <taxon>Metakinetoplastina</taxon>
        <taxon>Trypanosomatida</taxon>
        <taxon>Trypanosomatidae</taxon>
        <taxon>Leishmaniinae</taxon>
        <taxon>Leishmania</taxon>
        <taxon>lizard Leishmania</taxon>
    </lineage>
</organism>
<protein>
    <submittedName>
        <fullName evidence="2">Uncharacterized protein</fullName>
    </submittedName>
</protein>
<proteinExistence type="predicted"/>
<dbReference type="OrthoDB" id="273590at2759"/>
<dbReference type="VEuPathDB" id="TriTrypDB:LtaPh_0906900"/>